<evidence type="ECO:0000256" key="3">
    <source>
        <dbReference type="ARBA" id="ARBA00022723"/>
    </source>
</evidence>
<dbReference type="NCBIfam" id="NF002320">
    <property type="entry name" value="PRK01259.1"/>
    <property type="match status" value="1"/>
</dbReference>
<evidence type="ECO:0000256" key="12">
    <source>
        <dbReference type="HAMAP-Rule" id="MF_00583"/>
    </source>
</evidence>
<proteinExistence type="inferred from homology"/>
<dbReference type="NCBIfam" id="TIGR01251">
    <property type="entry name" value="ribP_PPkin"/>
    <property type="match status" value="1"/>
</dbReference>
<feature type="binding site" evidence="12">
    <location>
        <position position="133"/>
    </location>
    <ligand>
        <name>Mg(2+)</name>
        <dbReference type="ChEBI" id="CHEBI:18420"/>
    </ligand>
</feature>
<organism evidence="14 15">
    <name type="scientific">Candidatus Desulfobia pelagia</name>
    <dbReference type="NCBI Taxonomy" id="2841692"/>
    <lineage>
        <taxon>Bacteria</taxon>
        <taxon>Pseudomonadati</taxon>
        <taxon>Thermodesulfobacteriota</taxon>
        <taxon>Desulfobulbia</taxon>
        <taxon>Desulfobulbales</taxon>
        <taxon>Desulfobulbaceae</taxon>
        <taxon>Candidatus Desulfobia</taxon>
    </lineage>
</organism>
<dbReference type="InterPro" id="IPR029057">
    <property type="entry name" value="PRTase-like"/>
</dbReference>
<evidence type="ECO:0000256" key="5">
    <source>
        <dbReference type="ARBA" id="ARBA00022741"/>
    </source>
</evidence>
<feature type="domain" description="Ribose-phosphate pyrophosphokinase N-terminal" evidence="13">
    <location>
        <begin position="7"/>
        <end position="123"/>
    </location>
</feature>
<evidence type="ECO:0000313" key="14">
    <source>
        <dbReference type="EMBL" id="MBC8317664.1"/>
    </source>
</evidence>
<comment type="catalytic activity">
    <reaction evidence="9 12">
        <text>D-ribose 5-phosphate + ATP = 5-phospho-alpha-D-ribose 1-diphosphate + AMP + H(+)</text>
        <dbReference type="Rhea" id="RHEA:15609"/>
        <dbReference type="ChEBI" id="CHEBI:15378"/>
        <dbReference type="ChEBI" id="CHEBI:30616"/>
        <dbReference type="ChEBI" id="CHEBI:58017"/>
        <dbReference type="ChEBI" id="CHEBI:78346"/>
        <dbReference type="ChEBI" id="CHEBI:456215"/>
        <dbReference type="EC" id="2.7.6.1"/>
    </reaction>
</comment>
<evidence type="ECO:0000256" key="8">
    <source>
        <dbReference type="ARBA" id="ARBA00022842"/>
    </source>
</evidence>
<sequence>MDEDKDMMIFTGNANKPLANAICSHLGLPLSDADVRKFSDGETYVEIGENVRGRDVFIVQPTSMPVNDHLMELLLMADAMRRASARRITAVMPYYGYSRQDRKVAPRVPISAKVVAEMLMAVGVRRVLTMDLHAGQIQGFFNIPVDNLYAAPVLLKDISQKFAGKKVVMVSPDAGGTERTRAFAKRLNADLAIVDKRRERANVSQAMNVIGDVAGKSAIMLDDMVDTAGTLCAASEILMKAGATDVHAYCTHAVLSGPAADRISQSSIETLCVTDTIPLQNSTRECSKIKVLSVSELLGKSIHCINSEDSVSSLFV</sequence>
<dbReference type="GO" id="GO:0006164">
    <property type="term" value="P:purine nucleotide biosynthetic process"/>
    <property type="evidence" value="ECO:0007669"/>
    <property type="project" value="TreeGrafter"/>
</dbReference>
<dbReference type="GO" id="GO:0006015">
    <property type="term" value="P:5-phosphoribose 1-diphosphate biosynthetic process"/>
    <property type="evidence" value="ECO:0007669"/>
    <property type="project" value="UniProtKB-UniRule"/>
</dbReference>
<dbReference type="SUPFAM" id="SSF53271">
    <property type="entry name" value="PRTase-like"/>
    <property type="match status" value="2"/>
</dbReference>
<dbReference type="GO" id="GO:0016301">
    <property type="term" value="F:kinase activity"/>
    <property type="evidence" value="ECO:0007669"/>
    <property type="project" value="UniProtKB-KW"/>
</dbReference>
<keyword evidence="6 12" id="KW-0418">Kinase</keyword>
<dbReference type="UniPathway" id="UPA00087">
    <property type="reaction ID" value="UER00172"/>
</dbReference>
<dbReference type="InterPro" id="IPR000836">
    <property type="entry name" value="PRTase_dom"/>
</dbReference>
<evidence type="ECO:0000256" key="4">
    <source>
        <dbReference type="ARBA" id="ARBA00022727"/>
    </source>
</evidence>
<dbReference type="InterPro" id="IPR005946">
    <property type="entry name" value="Rib-P_diPkinase"/>
</dbReference>
<evidence type="ECO:0000256" key="7">
    <source>
        <dbReference type="ARBA" id="ARBA00022840"/>
    </source>
</evidence>
<dbReference type="GO" id="GO:0000287">
    <property type="term" value="F:magnesium ion binding"/>
    <property type="evidence" value="ECO:0007669"/>
    <property type="project" value="UniProtKB-UniRule"/>
</dbReference>
<comment type="similarity">
    <text evidence="11 12">Belongs to the ribose-phosphate pyrophosphokinase family. Class I subfamily.</text>
</comment>
<dbReference type="EC" id="2.7.6.1" evidence="12"/>
<feature type="binding site" evidence="12">
    <location>
        <begin position="40"/>
        <end position="42"/>
    </location>
    <ligand>
        <name>ATP</name>
        <dbReference type="ChEBI" id="CHEBI:30616"/>
    </ligand>
</feature>
<reference evidence="14 15" key="1">
    <citation type="submission" date="2020-08" db="EMBL/GenBank/DDBJ databases">
        <title>Bridging the membrane lipid divide: bacteria of the FCB group superphylum have the potential to synthesize archaeal ether lipids.</title>
        <authorList>
            <person name="Villanueva L."/>
            <person name="Von Meijenfeldt F.A.B."/>
            <person name="Westbye A.B."/>
            <person name="Yadav S."/>
            <person name="Hopmans E.C."/>
            <person name="Dutilh B.E."/>
            <person name="Sinninghe Damste J.S."/>
        </authorList>
    </citation>
    <scope>NUCLEOTIDE SEQUENCE [LARGE SCALE GENOMIC DNA]</scope>
    <source>
        <strain evidence="14">NIOZ-UU47</strain>
    </source>
</reference>
<feature type="binding site" evidence="12">
    <location>
        <position position="173"/>
    </location>
    <ligand>
        <name>Mg(2+)</name>
        <dbReference type="ChEBI" id="CHEBI:18420"/>
    </ligand>
</feature>
<keyword evidence="12" id="KW-0963">Cytoplasm</keyword>
<dbReference type="InterPro" id="IPR037515">
    <property type="entry name" value="Rib-P_diPkinase_bac"/>
</dbReference>
<comment type="subcellular location">
    <subcellularLocation>
        <location evidence="12">Cytoplasm</location>
    </subcellularLocation>
</comment>
<evidence type="ECO:0000256" key="6">
    <source>
        <dbReference type="ARBA" id="ARBA00022777"/>
    </source>
</evidence>
<feature type="binding site" evidence="12">
    <location>
        <begin position="99"/>
        <end position="100"/>
    </location>
    <ligand>
        <name>ATP</name>
        <dbReference type="ChEBI" id="CHEBI:30616"/>
    </ligand>
</feature>
<dbReference type="GO" id="GO:0005737">
    <property type="term" value="C:cytoplasm"/>
    <property type="evidence" value="ECO:0007669"/>
    <property type="project" value="UniProtKB-SubCell"/>
</dbReference>
<evidence type="ECO:0000259" key="13">
    <source>
        <dbReference type="Pfam" id="PF13793"/>
    </source>
</evidence>
<dbReference type="Gene3D" id="3.40.50.2020">
    <property type="match status" value="2"/>
</dbReference>
<comment type="subunit">
    <text evidence="12">Homohexamer.</text>
</comment>
<keyword evidence="5 12" id="KW-0547">Nucleotide-binding</keyword>
<dbReference type="HAMAP" id="MF_00583_B">
    <property type="entry name" value="RibP_PPkinase_B"/>
    <property type="match status" value="1"/>
</dbReference>
<evidence type="ECO:0000256" key="11">
    <source>
        <dbReference type="ARBA" id="ARBA00061444"/>
    </source>
</evidence>
<keyword evidence="4 12" id="KW-0545">Nucleotide biosynthesis</keyword>
<keyword evidence="3 12" id="KW-0479">Metal-binding</keyword>
<dbReference type="FunFam" id="3.40.50.2020:FF:000001">
    <property type="entry name" value="Ribose-phosphate pyrophosphokinase"/>
    <property type="match status" value="1"/>
</dbReference>
<dbReference type="InterPro" id="IPR029099">
    <property type="entry name" value="Pribosyltran_N"/>
</dbReference>
<dbReference type="PANTHER" id="PTHR10210">
    <property type="entry name" value="RIBOSE-PHOSPHATE DIPHOSPHOKINASE FAMILY MEMBER"/>
    <property type="match status" value="1"/>
</dbReference>
<dbReference type="AlphaFoldDB" id="A0A8J6NF58"/>
<evidence type="ECO:0000256" key="2">
    <source>
        <dbReference type="ARBA" id="ARBA00022679"/>
    </source>
</evidence>
<feature type="binding site" evidence="12">
    <location>
        <position position="222"/>
    </location>
    <ligand>
        <name>D-ribose 5-phosphate</name>
        <dbReference type="ChEBI" id="CHEBI:78346"/>
    </ligand>
</feature>
<dbReference type="GO" id="GO:0009156">
    <property type="term" value="P:ribonucleoside monophosphate biosynthetic process"/>
    <property type="evidence" value="ECO:0007669"/>
    <property type="project" value="InterPro"/>
</dbReference>
<dbReference type="Pfam" id="PF13793">
    <property type="entry name" value="Pribosyltran_N"/>
    <property type="match status" value="1"/>
</dbReference>
<dbReference type="Proteomes" id="UP000614424">
    <property type="component" value="Unassembled WGS sequence"/>
</dbReference>
<dbReference type="Pfam" id="PF14572">
    <property type="entry name" value="Pribosyl_synth"/>
    <property type="match status" value="1"/>
</dbReference>
<comment type="caution">
    <text evidence="14">The sequence shown here is derived from an EMBL/GenBank/DDBJ whole genome shotgun (WGS) entry which is preliminary data.</text>
</comment>
<evidence type="ECO:0000256" key="10">
    <source>
        <dbReference type="ARBA" id="ARBA00054914"/>
    </source>
</evidence>
<keyword evidence="7 12" id="KW-0067">ATP-binding</keyword>
<evidence type="ECO:0000256" key="9">
    <source>
        <dbReference type="ARBA" id="ARBA00049535"/>
    </source>
</evidence>
<evidence type="ECO:0000313" key="15">
    <source>
        <dbReference type="Proteomes" id="UP000614424"/>
    </source>
</evidence>
<name>A0A8J6NF58_9BACT</name>
<comment type="pathway">
    <text evidence="1 12">Metabolic intermediate biosynthesis; 5-phospho-alpha-D-ribose 1-diphosphate biosynthesis; 5-phospho-alpha-D-ribose 1-diphosphate from D-ribose 5-phosphate (route I): step 1/1.</text>
</comment>
<feature type="binding site" evidence="12">
    <location>
        <position position="198"/>
    </location>
    <ligand>
        <name>D-ribose 5-phosphate</name>
        <dbReference type="ChEBI" id="CHEBI:78346"/>
    </ligand>
</feature>
<dbReference type="GO" id="GO:0005524">
    <property type="term" value="F:ATP binding"/>
    <property type="evidence" value="ECO:0007669"/>
    <property type="project" value="UniProtKB-KW"/>
</dbReference>
<evidence type="ECO:0000256" key="1">
    <source>
        <dbReference type="ARBA" id="ARBA00004996"/>
    </source>
</evidence>
<dbReference type="GO" id="GO:0002189">
    <property type="term" value="C:ribose phosphate diphosphokinase complex"/>
    <property type="evidence" value="ECO:0007669"/>
    <property type="project" value="TreeGrafter"/>
</dbReference>
<protein>
    <recommendedName>
        <fullName evidence="12">Ribose-phosphate pyrophosphokinase</fullName>
        <shortName evidence="12">RPPK</shortName>
        <ecNumber evidence="12">2.7.6.1</ecNumber>
    </recommendedName>
    <alternativeName>
        <fullName evidence="12">5-phospho-D-ribosyl alpha-1-diphosphate synthase</fullName>
    </alternativeName>
    <alternativeName>
        <fullName evidence="12">Phosphoribosyl diphosphate synthase</fullName>
    </alternativeName>
    <alternativeName>
        <fullName evidence="12">Phosphoribosyl pyrophosphate synthase</fullName>
        <shortName evidence="12">P-Rib-PP synthase</shortName>
        <shortName evidence="12">PRPP synthase</shortName>
        <shortName evidence="12">PRPPase</shortName>
    </alternativeName>
</protein>
<keyword evidence="8 12" id="KW-0460">Magnesium</keyword>
<feature type="active site" evidence="12">
    <location>
        <position position="196"/>
    </location>
</feature>
<dbReference type="CDD" id="cd06223">
    <property type="entry name" value="PRTases_typeI"/>
    <property type="match status" value="1"/>
</dbReference>
<comment type="cofactor">
    <cofactor evidence="12">
        <name>Mg(2+)</name>
        <dbReference type="ChEBI" id="CHEBI:18420"/>
    </cofactor>
    <text evidence="12">Binds 2 Mg(2+) ions per subunit.</text>
</comment>
<feature type="binding site" evidence="12">
    <location>
        <begin position="226"/>
        <end position="230"/>
    </location>
    <ligand>
        <name>D-ribose 5-phosphate</name>
        <dbReference type="ChEBI" id="CHEBI:78346"/>
    </ligand>
</feature>
<dbReference type="SMART" id="SM01400">
    <property type="entry name" value="Pribosyltran_N"/>
    <property type="match status" value="1"/>
</dbReference>
<dbReference type="InterPro" id="IPR000842">
    <property type="entry name" value="PRib_PP_synth_CS"/>
</dbReference>
<dbReference type="PROSITE" id="PS00114">
    <property type="entry name" value="PRPP_SYNTHASE"/>
    <property type="match status" value="1"/>
</dbReference>
<keyword evidence="2 12" id="KW-0808">Transferase</keyword>
<dbReference type="PANTHER" id="PTHR10210:SF41">
    <property type="entry name" value="RIBOSE-PHOSPHATE PYROPHOSPHOKINASE 1, CHLOROPLASTIC"/>
    <property type="match status" value="1"/>
</dbReference>
<gene>
    <name evidence="12" type="primary">prs</name>
    <name evidence="14" type="ORF">H8E41_07130</name>
</gene>
<comment type="function">
    <text evidence="10 12">Involved in the biosynthesis of the central metabolite phospho-alpha-D-ribosyl-1-pyrophosphate (PRPP) via the transfer of pyrophosphoryl group from ATP to 1-hydroxyl of ribose-5-phosphate (Rib-5-P).</text>
</comment>
<dbReference type="EMBL" id="JACNJZ010000096">
    <property type="protein sequence ID" value="MBC8317664.1"/>
    <property type="molecule type" value="Genomic_DNA"/>
</dbReference>
<accession>A0A8J6NF58</accession>
<dbReference type="GO" id="GO:0004749">
    <property type="term" value="F:ribose phosphate diphosphokinase activity"/>
    <property type="evidence" value="ECO:0007669"/>
    <property type="project" value="UniProtKB-UniRule"/>
</dbReference>